<dbReference type="EMBL" id="DS547124">
    <property type="protein sequence ID" value="EDR03400.1"/>
    <property type="molecule type" value="Genomic_DNA"/>
</dbReference>
<dbReference type="OrthoDB" id="10349476at2759"/>
<dbReference type="AlphaFoldDB" id="B0DPM2"/>
<gene>
    <name evidence="1" type="ORF">LACBIDRAFT_307201</name>
</gene>
<accession>B0DPM2</accession>
<reference evidence="1 2" key="1">
    <citation type="journal article" date="2008" name="Nature">
        <title>The genome of Laccaria bicolor provides insights into mycorrhizal symbiosis.</title>
        <authorList>
            <person name="Martin F."/>
            <person name="Aerts A."/>
            <person name="Ahren D."/>
            <person name="Brun A."/>
            <person name="Danchin E.G.J."/>
            <person name="Duchaussoy F."/>
            <person name="Gibon J."/>
            <person name="Kohler A."/>
            <person name="Lindquist E."/>
            <person name="Pereda V."/>
            <person name="Salamov A."/>
            <person name="Shapiro H.J."/>
            <person name="Wuyts J."/>
            <person name="Blaudez D."/>
            <person name="Buee M."/>
            <person name="Brokstein P."/>
            <person name="Canbaeck B."/>
            <person name="Cohen D."/>
            <person name="Courty P.E."/>
            <person name="Coutinho P.M."/>
            <person name="Delaruelle C."/>
            <person name="Detter J.C."/>
            <person name="Deveau A."/>
            <person name="DiFazio S."/>
            <person name="Duplessis S."/>
            <person name="Fraissinet-Tachet L."/>
            <person name="Lucic E."/>
            <person name="Frey-Klett P."/>
            <person name="Fourrey C."/>
            <person name="Feussner I."/>
            <person name="Gay G."/>
            <person name="Grimwood J."/>
            <person name="Hoegger P.J."/>
            <person name="Jain P."/>
            <person name="Kilaru S."/>
            <person name="Labbe J."/>
            <person name="Lin Y.C."/>
            <person name="Legue V."/>
            <person name="Le Tacon F."/>
            <person name="Marmeisse R."/>
            <person name="Melayah D."/>
            <person name="Montanini B."/>
            <person name="Muratet M."/>
            <person name="Nehls U."/>
            <person name="Niculita-Hirzel H."/>
            <person name="Oudot-Le Secq M.P."/>
            <person name="Peter M."/>
            <person name="Quesneville H."/>
            <person name="Rajashekar B."/>
            <person name="Reich M."/>
            <person name="Rouhier N."/>
            <person name="Schmutz J."/>
            <person name="Yin T."/>
            <person name="Chalot M."/>
            <person name="Henrissat B."/>
            <person name="Kuees U."/>
            <person name="Lucas S."/>
            <person name="Van de Peer Y."/>
            <person name="Podila G.K."/>
            <person name="Polle A."/>
            <person name="Pukkila P.J."/>
            <person name="Richardson P.M."/>
            <person name="Rouze P."/>
            <person name="Sanders I.R."/>
            <person name="Stajich J.E."/>
            <person name="Tunlid A."/>
            <person name="Tuskan G."/>
            <person name="Grigoriev I.V."/>
        </authorList>
    </citation>
    <scope>NUCLEOTIDE SEQUENCE [LARGE SCALE GENOMIC DNA]</scope>
    <source>
        <strain evidence="2">S238N-H82 / ATCC MYA-4686</strain>
    </source>
</reference>
<dbReference type="Proteomes" id="UP000001194">
    <property type="component" value="Unassembled WGS sequence"/>
</dbReference>
<evidence type="ECO:0000313" key="1">
    <source>
        <dbReference type="EMBL" id="EDR03400.1"/>
    </source>
</evidence>
<keyword evidence="2" id="KW-1185">Reference proteome</keyword>
<organism evidence="2">
    <name type="scientific">Laccaria bicolor (strain S238N-H82 / ATCC MYA-4686)</name>
    <name type="common">Bicoloured deceiver</name>
    <name type="synonym">Laccaria laccata var. bicolor</name>
    <dbReference type="NCBI Taxonomy" id="486041"/>
    <lineage>
        <taxon>Eukaryota</taxon>
        <taxon>Fungi</taxon>
        <taxon>Dikarya</taxon>
        <taxon>Basidiomycota</taxon>
        <taxon>Agaricomycotina</taxon>
        <taxon>Agaricomycetes</taxon>
        <taxon>Agaricomycetidae</taxon>
        <taxon>Agaricales</taxon>
        <taxon>Agaricineae</taxon>
        <taxon>Hydnangiaceae</taxon>
        <taxon>Laccaria</taxon>
    </lineage>
</organism>
<dbReference type="GeneID" id="6081472"/>
<dbReference type="HOGENOM" id="CLU_2654919_0_0_1"/>
<dbReference type="KEGG" id="lbc:LACBIDRAFT_307201"/>
<dbReference type="RefSeq" id="XP_001885856.1">
    <property type="nucleotide sequence ID" value="XM_001885821.1"/>
</dbReference>
<sequence length="76" mass="8571">MPADTRLTRSNVHATGLVCTQVTADTSFRFATGTQPVSAGVCRWHTDFPVPCFYAYAYYDSMLYALRFLMLYLCSV</sequence>
<proteinExistence type="predicted"/>
<name>B0DPM2_LACBS</name>
<protein>
    <submittedName>
        <fullName evidence="1">Predicted protein</fullName>
    </submittedName>
</protein>
<dbReference type="InParanoid" id="B0DPM2"/>
<evidence type="ECO:0000313" key="2">
    <source>
        <dbReference type="Proteomes" id="UP000001194"/>
    </source>
</evidence>